<feature type="compositionally biased region" description="Polar residues" evidence="1">
    <location>
        <begin position="66"/>
        <end position="76"/>
    </location>
</feature>
<dbReference type="InParanoid" id="B8MDN8"/>
<name>B8MDN8_TALSN</name>
<feature type="compositionally biased region" description="Polar residues" evidence="1">
    <location>
        <begin position="140"/>
        <end position="150"/>
    </location>
</feature>
<feature type="compositionally biased region" description="Basic and acidic residues" evidence="1">
    <location>
        <begin position="175"/>
        <end position="190"/>
    </location>
</feature>
<dbReference type="OrthoDB" id="5371646at2759"/>
<dbReference type="PhylomeDB" id="B8MDN8"/>
<feature type="compositionally biased region" description="Polar residues" evidence="1">
    <location>
        <begin position="245"/>
        <end position="256"/>
    </location>
</feature>
<dbReference type="Proteomes" id="UP000001745">
    <property type="component" value="Unassembled WGS sequence"/>
</dbReference>
<keyword evidence="3" id="KW-1185">Reference proteome</keyword>
<sequence>MSDQHGRDWTEEEKYALLTVILRNSGVPSTSLFGIFRQFNVSPPWPDMPLPPGRSLNECRQQFESMWQTHQSQPSYRQPEPWQGPLPPAAFPAMNPGPAHAPPHQAPHDAFGSRKRPFYPPERPPAFPRAIQPRPPLSGGQFSSESGSPAPTSPGWVEGAAGKSAEPPRKRGRPSKAESERRKAEAEARGETYPAPRRRTSMGKLPATPSGAASATSDSSMVSPMQTAQTPEMPKQDKGPEAPVSTGQATRASPLTSEVPDTDPVRGIIRSQANQDRRLPLPHEFGARTSPPESIYSHTRAMEHPYHGLSTSRPEENTTQPTTARQIIQHSEAPTSGGGYLPAISHSAGATT</sequence>
<feature type="compositionally biased region" description="Polar residues" evidence="1">
    <location>
        <begin position="309"/>
        <end position="334"/>
    </location>
</feature>
<feature type="compositionally biased region" description="Pro residues" evidence="1">
    <location>
        <begin position="118"/>
        <end position="127"/>
    </location>
</feature>
<dbReference type="RefSeq" id="XP_002482259.1">
    <property type="nucleotide sequence ID" value="XM_002482214.1"/>
</dbReference>
<dbReference type="HOGENOM" id="CLU_074427_0_0_1"/>
<dbReference type="VEuPathDB" id="FungiDB:TSTA_120170"/>
<dbReference type="AlphaFoldDB" id="B8MDN8"/>
<evidence type="ECO:0000313" key="2">
    <source>
        <dbReference type="EMBL" id="EED18267.1"/>
    </source>
</evidence>
<dbReference type="EMBL" id="EQ962655">
    <property type="protein sequence ID" value="EED18267.1"/>
    <property type="molecule type" value="Genomic_DNA"/>
</dbReference>
<accession>B8MDN8</accession>
<evidence type="ECO:0000313" key="3">
    <source>
        <dbReference type="Proteomes" id="UP000001745"/>
    </source>
</evidence>
<dbReference type="eggNOG" id="ENOG502SA85">
    <property type="taxonomic scope" value="Eukaryota"/>
</dbReference>
<reference evidence="3" key="1">
    <citation type="journal article" date="2015" name="Genome Announc.">
        <title>Genome sequence of the AIDS-associated pathogen Penicillium marneffei (ATCC18224) and its near taxonomic relative Talaromyces stipitatus (ATCC10500).</title>
        <authorList>
            <person name="Nierman W.C."/>
            <person name="Fedorova-Abrams N.D."/>
            <person name="Andrianopoulos A."/>
        </authorList>
    </citation>
    <scope>NUCLEOTIDE SEQUENCE [LARGE SCALE GENOMIC DNA]</scope>
    <source>
        <strain evidence="3">ATCC 10500 / CBS 375.48 / QM 6759 / NRRL 1006</strain>
    </source>
</reference>
<organism evidence="2 3">
    <name type="scientific">Talaromyces stipitatus (strain ATCC 10500 / CBS 375.48 / QM 6759 / NRRL 1006)</name>
    <name type="common">Penicillium stipitatum</name>
    <dbReference type="NCBI Taxonomy" id="441959"/>
    <lineage>
        <taxon>Eukaryota</taxon>
        <taxon>Fungi</taxon>
        <taxon>Dikarya</taxon>
        <taxon>Ascomycota</taxon>
        <taxon>Pezizomycotina</taxon>
        <taxon>Eurotiomycetes</taxon>
        <taxon>Eurotiomycetidae</taxon>
        <taxon>Eurotiales</taxon>
        <taxon>Trichocomaceae</taxon>
        <taxon>Talaromyces</taxon>
        <taxon>Talaromyces sect. Talaromyces</taxon>
    </lineage>
</organism>
<feature type="region of interest" description="Disordered" evidence="1">
    <location>
        <begin position="305"/>
        <end position="352"/>
    </location>
</feature>
<evidence type="ECO:0000256" key="1">
    <source>
        <dbReference type="SAM" id="MobiDB-lite"/>
    </source>
</evidence>
<dbReference type="GeneID" id="8105291"/>
<gene>
    <name evidence="2" type="ORF">TSTA_120170</name>
</gene>
<proteinExistence type="predicted"/>
<protein>
    <submittedName>
        <fullName evidence="2">Uncharacterized protein</fullName>
    </submittedName>
</protein>
<feature type="compositionally biased region" description="Low complexity" evidence="1">
    <location>
        <begin position="206"/>
        <end position="220"/>
    </location>
</feature>
<feature type="region of interest" description="Disordered" evidence="1">
    <location>
        <begin position="66"/>
        <end position="293"/>
    </location>
</feature>
<feature type="compositionally biased region" description="Polar residues" evidence="1">
    <location>
        <begin position="221"/>
        <end position="230"/>
    </location>
</feature>
<dbReference type="OMA" id="RNLASCI"/>